<organism evidence="2 3">
    <name type="scientific">Clostridium kluyveri</name>
    <dbReference type="NCBI Taxonomy" id="1534"/>
    <lineage>
        <taxon>Bacteria</taxon>
        <taxon>Bacillati</taxon>
        <taxon>Bacillota</taxon>
        <taxon>Clostridia</taxon>
        <taxon>Eubacteriales</taxon>
        <taxon>Clostridiaceae</taxon>
        <taxon>Clostridium</taxon>
    </lineage>
</organism>
<feature type="transmembrane region" description="Helical" evidence="1">
    <location>
        <begin position="92"/>
        <end position="111"/>
    </location>
</feature>
<evidence type="ECO:0000313" key="3">
    <source>
        <dbReference type="Proteomes" id="UP000184604"/>
    </source>
</evidence>
<dbReference type="RefSeq" id="WP_073539161.1">
    <property type="nucleotide sequence ID" value="NZ_CP018335.1"/>
</dbReference>
<protein>
    <submittedName>
        <fullName evidence="2">Uncharacterized protein</fullName>
    </submittedName>
</protein>
<feature type="transmembrane region" description="Helical" evidence="1">
    <location>
        <begin position="193"/>
        <end position="213"/>
    </location>
</feature>
<feature type="transmembrane region" description="Helical" evidence="1">
    <location>
        <begin position="138"/>
        <end position="157"/>
    </location>
</feature>
<accession>A0A1L5F949</accession>
<proteinExistence type="predicted"/>
<dbReference type="EMBL" id="CP018335">
    <property type="protein sequence ID" value="APM39541.1"/>
    <property type="molecule type" value="Genomic_DNA"/>
</dbReference>
<evidence type="ECO:0000313" key="2">
    <source>
        <dbReference type="EMBL" id="APM39541.1"/>
    </source>
</evidence>
<dbReference type="AlphaFoldDB" id="A0A1L5F949"/>
<keyword evidence="1" id="KW-0812">Transmembrane</keyword>
<gene>
    <name evidence="2" type="ORF">BS101_12715</name>
</gene>
<feature type="transmembrane region" description="Helical" evidence="1">
    <location>
        <begin position="61"/>
        <end position="80"/>
    </location>
</feature>
<dbReference type="OrthoDB" id="2067169at2"/>
<dbReference type="Proteomes" id="UP000184604">
    <property type="component" value="Chromosome"/>
</dbReference>
<keyword evidence="1" id="KW-0472">Membrane</keyword>
<keyword evidence="1" id="KW-1133">Transmembrane helix</keyword>
<evidence type="ECO:0000256" key="1">
    <source>
        <dbReference type="SAM" id="Phobius"/>
    </source>
</evidence>
<feature type="transmembrane region" description="Helical" evidence="1">
    <location>
        <begin position="163"/>
        <end position="186"/>
    </location>
</feature>
<feature type="transmembrane region" description="Helical" evidence="1">
    <location>
        <begin position="225"/>
        <end position="244"/>
    </location>
</feature>
<sequence>MNKKLCLDLKKVLNTYPIYSQNHVNETINVVCKEYENYKGRQRIGYIQFLFRQILFIGRKVWMYQGVILILMSLMLNIIFDGDFQYIVNRHIPDLLCFYAVFITITGLPFLHRSRQYRMYEVELAACMSISKLVSSRLIIVAIGDSAFLITIALIMLNKVNISTIFIIFYLLLPFLICCCGCIFILGCNHKQYGVFICEIFCLLVLPLQFLFHTLVPQAYYRTSLIGWIVLSIFFAVILAFQVYQLIAKSNKMYDYSVV</sequence>
<reference evidence="2 3" key="1">
    <citation type="submission" date="2016-12" db="EMBL/GenBank/DDBJ databases">
        <title>Complete genome sequence of Clostridium kluyveri JZZ isolated from the pit mud of a Chinese flavor liquor-making factory.</title>
        <authorList>
            <person name="Wang Y."/>
        </authorList>
    </citation>
    <scope>NUCLEOTIDE SEQUENCE [LARGE SCALE GENOMIC DNA]</scope>
    <source>
        <strain evidence="2 3">JZZ</strain>
    </source>
</reference>
<name>A0A1L5F949_CLOKL</name>